<dbReference type="EMBL" id="APQG01000017">
    <property type="protein sequence ID" value="ENV98138.1"/>
    <property type="molecule type" value="Genomic_DNA"/>
</dbReference>
<dbReference type="PATRIC" id="fig|1217650.3.peg.1174"/>
<keyword evidence="2" id="KW-1185">Reference proteome</keyword>
<dbReference type="AlphaFoldDB" id="N9EZT1"/>
<dbReference type="RefSeq" id="WP_005030288.1">
    <property type="nucleotide sequence ID" value="NZ_KB849755.1"/>
</dbReference>
<sequence>MSNALKRLMDLIPKTPEFVGVITSSNHPNYKVLVSDNSGLVMCTSSVEYKTGDRVFISNNEIKRSAPQGTVVQIEV</sequence>
<protein>
    <submittedName>
        <fullName evidence="1">Uncharacterized protein</fullName>
    </submittedName>
</protein>
<dbReference type="OrthoDB" id="6700676at2"/>
<dbReference type="GeneID" id="69461725"/>
<dbReference type="Proteomes" id="UP000013251">
    <property type="component" value="Unassembled WGS sequence"/>
</dbReference>
<evidence type="ECO:0000313" key="1">
    <source>
        <dbReference type="EMBL" id="ENV98138.1"/>
    </source>
</evidence>
<gene>
    <name evidence="1" type="ORF">F938_01197</name>
</gene>
<name>N9EZT1_ACIBZ</name>
<reference evidence="1 2" key="1">
    <citation type="submission" date="2013-02" db="EMBL/GenBank/DDBJ databases">
        <title>The Genome Sequence of Acinetobacter bereziniae CIP 70.12.</title>
        <authorList>
            <consortium name="The Broad Institute Genome Sequencing Platform"/>
            <consortium name="The Broad Institute Genome Sequencing Center for Infectious Disease"/>
            <person name="Cerqueira G."/>
            <person name="Feldgarden M."/>
            <person name="Courvalin P."/>
            <person name="Perichon B."/>
            <person name="Grillot-Courvalin C."/>
            <person name="Clermont D."/>
            <person name="Rocha E."/>
            <person name="Yoon E.-J."/>
            <person name="Nemec A."/>
            <person name="Walker B."/>
            <person name="Young S.K."/>
            <person name="Zeng Q."/>
            <person name="Gargeya S."/>
            <person name="Fitzgerald M."/>
            <person name="Haas B."/>
            <person name="Abouelleil A."/>
            <person name="Alvarado L."/>
            <person name="Arachchi H.M."/>
            <person name="Berlin A.M."/>
            <person name="Chapman S.B."/>
            <person name="Dewar J."/>
            <person name="Goldberg J."/>
            <person name="Griggs A."/>
            <person name="Gujja S."/>
            <person name="Hansen M."/>
            <person name="Howarth C."/>
            <person name="Imamovic A."/>
            <person name="Larimer J."/>
            <person name="McCowan C."/>
            <person name="Murphy C."/>
            <person name="Neiman D."/>
            <person name="Pearson M."/>
            <person name="Priest M."/>
            <person name="Roberts A."/>
            <person name="Saif S."/>
            <person name="Shea T."/>
            <person name="Sisk P."/>
            <person name="Sykes S."/>
            <person name="Wortman J."/>
            <person name="Nusbaum C."/>
            <person name="Birren B."/>
        </authorList>
    </citation>
    <scope>NUCLEOTIDE SEQUENCE [LARGE SCALE GENOMIC DNA]</scope>
    <source>
        <strain evidence="1 2">CIP 70.12</strain>
    </source>
</reference>
<organism evidence="1 2">
    <name type="scientific">Acinetobacter bereziniae LMG 1003 = CIP 70.12</name>
    <dbReference type="NCBI Taxonomy" id="981324"/>
    <lineage>
        <taxon>Bacteria</taxon>
        <taxon>Pseudomonadati</taxon>
        <taxon>Pseudomonadota</taxon>
        <taxon>Gammaproteobacteria</taxon>
        <taxon>Moraxellales</taxon>
        <taxon>Moraxellaceae</taxon>
        <taxon>Acinetobacter</taxon>
    </lineage>
</organism>
<evidence type="ECO:0000313" key="2">
    <source>
        <dbReference type="Proteomes" id="UP000013251"/>
    </source>
</evidence>
<dbReference type="HOGENOM" id="CLU_2646242_0_0_6"/>
<comment type="caution">
    <text evidence="1">The sequence shown here is derived from an EMBL/GenBank/DDBJ whole genome shotgun (WGS) entry which is preliminary data.</text>
</comment>
<accession>N9EZT1</accession>
<proteinExistence type="predicted"/>